<dbReference type="EMBL" id="CM017654">
    <property type="protein sequence ID" value="TYI78432.1"/>
    <property type="molecule type" value="Genomic_DNA"/>
</dbReference>
<evidence type="ECO:0000313" key="3">
    <source>
        <dbReference type="EMBL" id="TYI78432.1"/>
    </source>
</evidence>
<dbReference type="PANTHER" id="PTHR32410">
    <property type="entry name" value="CYSTEINE/HISTIDINE-RICH C1 DOMAIN FAMILY PROTEIN"/>
    <property type="match status" value="1"/>
</dbReference>
<feature type="domain" description="DC1" evidence="2">
    <location>
        <begin position="205"/>
        <end position="249"/>
    </location>
</feature>
<reference evidence="3 4" key="1">
    <citation type="submission" date="2019-07" db="EMBL/GenBank/DDBJ databases">
        <title>WGS assembly of Gossypium mustelinum.</title>
        <authorList>
            <person name="Chen Z.J."/>
            <person name="Sreedasyam A."/>
            <person name="Ando A."/>
            <person name="Song Q."/>
            <person name="De L."/>
            <person name="Hulse-Kemp A."/>
            <person name="Ding M."/>
            <person name="Ye W."/>
            <person name="Kirkbride R."/>
            <person name="Jenkins J."/>
            <person name="Plott C."/>
            <person name="Lovell J."/>
            <person name="Lin Y.-M."/>
            <person name="Vaughn R."/>
            <person name="Liu B."/>
            <person name="Li W."/>
            <person name="Simpson S."/>
            <person name="Scheffler B."/>
            <person name="Saski C."/>
            <person name="Grover C."/>
            <person name="Hu G."/>
            <person name="Conover J."/>
            <person name="Carlson J."/>
            <person name="Shu S."/>
            <person name="Boston L."/>
            <person name="Williams M."/>
            <person name="Peterson D."/>
            <person name="Mcgee K."/>
            <person name="Jones D."/>
            <person name="Wendel J."/>
            <person name="Stelly D."/>
            <person name="Grimwood J."/>
            <person name="Schmutz J."/>
        </authorList>
    </citation>
    <scope>NUCLEOTIDE SEQUENCE [LARGE SCALE GENOMIC DNA]</scope>
    <source>
        <strain evidence="3">1408120.09</strain>
    </source>
</reference>
<keyword evidence="4" id="KW-1185">Reference proteome</keyword>
<dbReference type="Proteomes" id="UP000323597">
    <property type="component" value="Chromosome D06"/>
</dbReference>
<dbReference type="AlphaFoldDB" id="A0A5D2UL49"/>
<keyword evidence="1" id="KW-0677">Repeat</keyword>
<dbReference type="PANTHER" id="PTHR32410:SF216">
    <property type="entry name" value="PHORBOL-ESTER_DAG-TYPE DOMAIN-CONTAINING PROTEIN"/>
    <property type="match status" value="1"/>
</dbReference>
<protein>
    <recommendedName>
        <fullName evidence="2">DC1 domain-containing protein</fullName>
    </recommendedName>
</protein>
<gene>
    <name evidence="3" type="ORF">E1A91_D06G211200v1</name>
</gene>
<dbReference type="InterPro" id="IPR004146">
    <property type="entry name" value="DC1"/>
</dbReference>
<feature type="domain" description="DC1" evidence="2">
    <location>
        <begin position="396"/>
        <end position="441"/>
    </location>
</feature>
<evidence type="ECO:0000259" key="2">
    <source>
        <dbReference type="Pfam" id="PF03107"/>
    </source>
</evidence>
<sequence length="629" mass="73924">MKNENENESHDESVQQIRYPFHKEHPLVLVAEQSNEGLKAHCHGCGELLSAPCFTCIHCNYHLHKQCAEAPLEIPNHPLHPEHSDEGFFLRQRPELDDDWVDGCALCKEKRNMFFYQCQACYFSLDIKCAHFSSSFNFNQLSEHDINKHVLTFIESPMAIDLLKRLNSCWCHEPLIDAIYLCSDCPSFIIHKKCLDELPSKINHPSHPIHPLLLNYSDSYNSCDLCQKGNSGAFYGCSLCHFKIDVGCAWPRSIVEDKSRHQHPFICDACDTQGNYISYTCLTYNLMVHKDCTSLPRIIKFSRHDHCIFHKYFLEDLTRRCCNICFNEVKLDRGSYSCRKPGCNYIVHVKCVLEHRRLYEVIEEEKQCEELSMQSSIIRVIEVNEAGEAAKIAHLSHQHCLVLADKMEEEIDRKCDGCMLPISNIFYYCSKCPFFLHKTCAELPRIKQHWFRQSNATLNFDSFKKCDFCYRDCFVLQNWRIFEHMHKHFLFFDFKCKEKCNGCGERCRNALHKIDEHKLKLTYHDDKEQSYCDICEQYRDPSLWYYSCSICDTSAHIEYVLGQLPFLKDGVTFPPHYYDHHHALKFFRKVEGFPECSCCGKFCQEEILKCEKSTCNYIVHYKYECRWGD</sequence>
<evidence type="ECO:0000256" key="1">
    <source>
        <dbReference type="ARBA" id="ARBA00022737"/>
    </source>
</evidence>
<name>A0A5D2UL49_GOSMU</name>
<organism evidence="3 4">
    <name type="scientific">Gossypium mustelinum</name>
    <name type="common">Cotton</name>
    <name type="synonym">Gossypium caicoense</name>
    <dbReference type="NCBI Taxonomy" id="34275"/>
    <lineage>
        <taxon>Eukaryota</taxon>
        <taxon>Viridiplantae</taxon>
        <taxon>Streptophyta</taxon>
        <taxon>Embryophyta</taxon>
        <taxon>Tracheophyta</taxon>
        <taxon>Spermatophyta</taxon>
        <taxon>Magnoliopsida</taxon>
        <taxon>eudicotyledons</taxon>
        <taxon>Gunneridae</taxon>
        <taxon>Pentapetalae</taxon>
        <taxon>rosids</taxon>
        <taxon>malvids</taxon>
        <taxon>Malvales</taxon>
        <taxon>Malvaceae</taxon>
        <taxon>Malvoideae</taxon>
        <taxon>Gossypium</taxon>
    </lineage>
</organism>
<dbReference type="SUPFAM" id="SSF57889">
    <property type="entry name" value="Cysteine-rich domain"/>
    <property type="match status" value="6"/>
</dbReference>
<feature type="domain" description="DC1" evidence="2">
    <location>
        <begin position="515"/>
        <end position="557"/>
    </location>
</feature>
<dbReference type="InterPro" id="IPR046349">
    <property type="entry name" value="C1-like_sf"/>
</dbReference>
<proteinExistence type="predicted"/>
<dbReference type="Pfam" id="PF03107">
    <property type="entry name" value="C1_2"/>
    <property type="match status" value="3"/>
</dbReference>
<evidence type="ECO:0000313" key="4">
    <source>
        <dbReference type="Proteomes" id="UP000323597"/>
    </source>
</evidence>
<dbReference type="InterPro" id="IPR053192">
    <property type="entry name" value="Vacuole_Formation_Reg"/>
</dbReference>
<accession>A0A5D2UL49</accession>